<evidence type="ECO:0000313" key="2">
    <source>
        <dbReference type="EMBL" id="PPQ70657.1"/>
    </source>
</evidence>
<accession>A0A409VWN2</accession>
<reference evidence="2 3" key="1">
    <citation type="journal article" date="2018" name="Evol. Lett.">
        <title>Horizontal gene cluster transfer increased hallucinogenic mushroom diversity.</title>
        <authorList>
            <person name="Reynolds H.T."/>
            <person name="Vijayakumar V."/>
            <person name="Gluck-Thaler E."/>
            <person name="Korotkin H.B."/>
            <person name="Matheny P.B."/>
            <person name="Slot J.C."/>
        </authorList>
    </citation>
    <scope>NUCLEOTIDE SEQUENCE [LARGE SCALE GENOMIC DNA]</scope>
    <source>
        <strain evidence="2 3">SRW20</strain>
    </source>
</reference>
<feature type="region of interest" description="Disordered" evidence="1">
    <location>
        <begin position="1"/>
        <end position="37"/>
    </location>
</feature>
<sequence>MLKAIMHVGPPNVGYNQQSADQNIHGRPTIRKNPHRKKTASCIMHHKHYNLDNDKAVRYNKQQRDSLQRAQVE</sequence>
<keyword evidence="3" id="KW-1185">Reference proteome</keyword>
<organism evidence="2 3">
    <name type="scientific">Gymnopilus dilepis</name>
    <dbReference type="NCBI Taxonomy" id="231916"/>
    <lineage>
        <taxon>Eukaryota</taxon>
        <taxon>Fungi</taxon>
        <taxon>Dikarya</taxon>
        <taxon>Basidiomycota</taxon>
        <taxon>Agaricomycotina</taxon>
        <taxon>Agaricomycetes</taxon>
        <taxon>Agaricomycetidae</taxon>
        <taxon>Agaricales</taxon>
        <taxon>Agaricineae</taxon>
        <taxon>Hymenogastraceae</taxon>
        <taxon>Gymnopilus</taxon>
    </lineage>
</organism>
<dbReference type="AlphaFoldDB" id="A0A409VWN2"/>
<feature type="compositionally biased region" description="Basic residues" evidence="1">
    <location>
        <begin position="28"/>
        <end position="37"/>
    </location>
</feature>
<comment type="caution">
    <text evidence="2">The sequence shown here is derived from an EMBL/GenBank/DDBJ whole genome shotgun (WGS) entry which is preliminary data.</text>
</comment>
<evidence type="ECO:0000256" key="1">
    <source>
        <dbReference type="SAM" id="MobiDB-lite"/>
    </source>
</evidence>
<evidence type="ECO:0000313" key="3">
    <source>
        <dbReference type="Proteomes" id="UP000284706"/>
    </source>
</evidence>
<dbReference type="EMBL" id="NHYE01005533">
    <property type="protein sequence ID" value="PPQ70657.1"/>
    <property type="molecule type" value="Genomic_DNA"/>
</dbReference>
<name>A0A409VWN2_9AGAR</name>
<protein>
    <submittedName>
        <fullName evidence="2">Uncharacterized protein</fullName>
    </submittedName>
</protein>
<dbReference type="InParanoid" id="A0A409VWN2"/>
<gene>
    <name evidence="2" type="ORF">CVT26_010079</name>
</gene>
<proteinExistence type="predicted"/>
<dbReference type="Proteomes" id="UP000284706">
    <property type="component" value="Unassembled WGS sequence"/>
</dbReference>